<protein>
    <submittedName>
        <fullName evidence="2">Alpha/beta fold hydrolase</fullName>
    </submittedName>
</protein>
<dbReference type="Gene3D" id="3.40.50.1820">
    <property type="entry name" value="alpha/beta hydrolase"/>
    <property type="match status" value="1"/>
</dbReference>
<evidence type="ECO:0000313" key="2">
    <source>
        <dbReference type="EMBL" id="MYL99878.1"/>
    </source>
</evidence>
<dbReference type="PRINTS" id="PR00111">
    <property type="entry name" value="ABHYDROLASE"/>
</dbReference>
<keyword evidence="3" id="KW-1185">Reference proteome</keyword>
<dbReference type="GO" id="GO:0016787">
    <property type="term" value="F:hydrolase activity"/>
    <property type="evidence" value="ECO:0007669"/>
    <property type="project" value="UniProtKB-KW"/>
</dbReference>
<name>A0A7X4K9Y4_9SPHN</name>
<dbReference type="PANTHER" id="PTHR43798:SF33">
    <property type="entry name" value="HYDROLASE, PUTATIVE (AFU_ORTHOLOGUE AFUA_2G14860)-RELATED"/>
    <property type="match status" value="1"/>
</dbReference>
<keyword evidence="2" id="KW-0378">Hydrolase</keyword>
<dbReference type="InterPro" id="IPR050266">
    <property type="entry name" value="AB_hydrolase_sf"/>
</dbReference>
<organism evidence="2 3">
    <name type="scientific">Novosphingobium silvae</name>
    <dbReference type="NCBI Taxonomy" id="2692619"/>
    <lineage>
        <taxon>Bacteria</taxon>
        <taxon>Pseudomonadati</taxon>
        <taxon>Pseudomonadota</taxon>
        <taxon>Alphaproteobacteria</taxon>
        <taxon>Sphingomonadales</taxon>
        <taxon>Sphingomonadaceae</taxon>
        <taxon>Novosphingobium</taxon>
    </lineage>
</organism>
<gene>
    <name evidence="2" type="ORF">GR702_19135</name>
</gene>
<dbReference type="Pfam" id="PF00561">
    <property type="entry name" value="Abhydrolase_1"/>
    <property type="match status" value="1"/>
</dbReference>
<accession>A0A7X4K9Y4</accession>
<comment type="caution">
    <text evidence="2">The sequence shown here is derived from an EMBL/GenBank/DDBJ whole genome shotgun (WGS) entry which is preliminary data.</text>
</comment>
<dbReference type="SUPFAM" id="SSF53474">
    <property type="entry name" value="alpha/beta-Hydrolases"/>
    <property type="match status" value="1"/>
</dbReference>
<dbReference type="Proteomes" id="UP000465810">
    <property type="component" value="Unassembled WGS sequence"/>
</dbReference>
<dbReference type="InterPro" id="IPR029058">
    <property type="entry name" value="AB_hydrolase_fold"/>
</dbReference>
<dbReference type="InterPro" id="IPR000073">
    <property type="entry name" value="AB_hydrolase_1"/>
</dbReference>
<feature type="domain" description="AB hydrolase-1" evidence="1">
    <location>
        <begin position="43"/>
        <end position="171"/>
    </location>
</feature>
<evidence type="ECO:0000259" key="1">
    <source>
        <dbReference type="Pfam" id="PF00561"/>
    </source>
</evidence>
<dbReference type="GO" id="GO:0016020">
    <property type="term" value="C:membrane"/>
    <property type="evidence" value="ECO:0007669"/>
    <property type="project" value="TreeGrafter"/>
</dbReference>
<dbReference type="PANTHER" id="PTHR43798">
    <property type="entry name" value="MONOACYLGLYCEROL LIPASE"/>
    <property type="match status" value="1"/>
</dbReference>
<evidence type="ECO:0000313" key="3">
    <source>
        <dbReference type="Proteomes" id="UP000465810"/>
    </source>
</evidence>
<dbReference type="RefSeq" id="WP_160987263.1">
    <property type="nucleotide sequence ID" value="NZ_WVTD01000022.1"/>
</dbReference>
<dbReference type="EMBL" id="WVTD01000022">
    <property type="protein sequence ID" value="MYL99878.1"/>
    <property type="molecule type" value="Genomic_DNA"/>
</dbReference>
<sequence>MPAGPTATSDEIAGLERGYFALPGGTASKVSYLRAGDPDGRRVIFVHGSPGEAGGWADYLLHVPPGFEYIAIDRPGFGASNPDDAEPSLKRQAAALAPLLQQRSGKWPILVGHSLGGPIIARAAADLSGRIDALLILAGSLDPELERVHPMQPVGEWWGVRNMLPRHLRNANRELLTLKGELDVLQPRLQKLTLPVTIIHGTSDTLVPVENVAFMRRHLAGTKPLTVELLPEQGHFIPWERRDTIERALTVLARR</sequence>
<proteinExistence type="predicted"/>
<reference evidence="2 3" key="1">
    <citation type="submission" date="2019-12" db="EMBL/GenBank/DDBJ databases">
        <authorList>
            <person name="Feng G."/>
            <person name="Zhu H."/>
        </authorList>
    </citation>
    <scope>NUCLEOTIDE SEQUENCE [LARGE SCALE GENOMIC DNA]</scope>
    <source>
        <strain evidence="2 3">FGD1</strain>
    </source>
</reference>
<dbReference type="AlphaFoldDB" id="A0A7X4K9Y4"/>